<reference evidence="1" key="1">
    <citation type="submission" date="2015-12" db="EMBL/GenBank/DDBJ databases">
        <title>Update maize B73 reference genome by single molecule sequencing technologies.</title>
        <authorList>
            <consortium name="Maize Genome Sequencing Project"/>
            <person name="Ware D."/>
        </authorList>
    </citation>
    <scope>NUCLEOTIDE SEQUENCE</scope>
    <source>
        <tissue evidence="1">Seedling</tissue>
    </source>
</reference>
<sequence length="45" mass="5095">MVCSLSSGLLMSVHLHLISQCCYISFLLWIQISGVSNWELLDIIQ</sequence>
<organism evidence="1">
    <name type="scientific">Zea mays</name>
    <name type="common">Maize</name>
    <dbReference type="NCBI Taxonomy" id="4577"/>
    <lineage>
        <taxon>Eukaryota</taxon>
        <taxon>Viridiplantae</taxon>
        <taxon>Streptophyta</taxon>
        <taxon>Embryophyta</taxon>
        <taxon>Tracheophyta</taxon>
        <taxon>Spermatophyta</taxon>
        <taxon>Magnoliopsida</taxon>
        <taxon>Liliopsida</taxon>
        <taxon>Poales</taxon>
        <taxon>Poaceae</taxon>
        <taxon>PACMAD clade</taxon>
        <taxon>Panicoideae</taxon>
        <taxon>Andropogonodae</taxon>
        <taxon>Andropogoneae</taxon>
        <taxon>Tripsacinae</taxon>
        <taxon>Zea</taxon>
    </lineage>
</organism>
<accession>A0A1D6FUY3</accession>
<evidence type="ECO:0000313" key="1">
    <source>
        <dbReference type="EMBL" id="AQK95262.1"/>
    </source>
</evidence>
<dbReference type="AlphaFoldDB" id="A0A1D6FUY3"/>
<protein>
    <submittedName>
        <fullName evidence="1">Uncharacterized protein</fullName>
    </submittedName>
</protein>
<dbReference type="InParanoid" id="A0A1D6FUY3"/>
<gene>
    <name evidence="1" type="ORF">ZEAMMB73_Zm00001d010921</name>
</gene>
<name>A0A1D6FUY3_MAIZE</name>
<dbReference type="EMBL" id="CM000784">
    <property type="protein sequence ID" value="AQK95262.1"/>
    <property type="molecule type" value="Genomic_DNA"/>
</dbReference>
<proteinExistence type="predicted"/>